<reference evidence="1" key="1">
    <citation type="submission" date="2014-09" db="EMBL/GenBank/DDBJ databases">
        <authorList>
            <person name="Magalhaes I.L.F."/>
            <person name="Oliveira U."/>
            <person name="Santos F.R."/>
            <person name="Vidigal T.H.D.A."/>
            <person name="Brescovit A.D."/>
            <person name="Santos A.J."/>
        </authorList>
    </citation>
    <scope>NUCLEOTIDE SEQUENCE</scope>
    <source>
        <tissue evidence="1">Shoot tissue taken approximately 20 cm above the soil surface</tissue>
    </source>
</reference>
<accession>A0A0A9U6R2</accession>
<proteinExistence type="predicted"/>
<evidence type="ECO:0000313" key="1">
    <source>
        <dbReference type="EMBL" id="JAD15354.1"/>
    </source>
</evidence>
<protein>
    <submittedName>
        <fullName evidence="1">Uncharacterized protein</fullName>
    </submittedName>
</protein>
<sequence length="73" mass="8222">MSCTAPQIMVTGKVCLKPALFFNPRKNTCNIQSHTTHNCRTNGQDYYRYKPTPIRVTRAALYTLEDAGAVSRT</sequence>
<name>A0A0A9U6R2_ARUDO</name>
<dbReference type="EMBL" id="GBRH01282541">
    <property type="protein sequence ID" value="JAD15354.1"/>
    <property type="molecule type" value="Transcribed_RNA"/>
</dbReference>
<reference evidence="1" key="2">
    <citation type="journal article" date="2015" name="Data Brief">
        <title>Shoot transcriptome of the giant reed, Arundo donax.</title>
        <authorList>
            <person name="Barrero R.A."/>
            <person name="Guerrero F.D."/>
            <person name="Moolhuijzen P."/>
            <person name="Goolsby J.A."/>
            <person name="Tidwell J."/>
            <person name="Bellgard S.E."/>
            <person name="Bellgard M.I."/>
        </authorList>
    </citation>
    <scope>NUCLEOTIDE SEQUENCE</scope>
    <source>
        <tissue evidence="1">Shoot tissue taken approximately 20 cm above the soil surface</tissue>
    </source>
</reference>
<dbReference type="AlphaFoldDB" id="A0A0A9U6R2"/>
<organism evidence="1">
    <name type="scientific">Arundo donax</name>
    <name type="common">Giant reed</name>
    <name type="synonym">Donax arundinaceus</name>
    <dbReference type="NCBI Taxonomy" id="35708"/>
    <lineage>
        <taxon>Eukaryota</taxon>
        <taxon>Viridiplantae</taxon>
        <taxon>Streptophyta</taxon>
        <taxon>Embryophyta</taxon>
        <taxon>Tracheophyta</taxon>
        <taxon>Spermatophyta</taxon>
        <taxon>Magnoliopsida</taxon>
        <taxon>Liliopsida</taxon>
        <taxon>Poales</taxon>
        <taxon>Poaceae</taxon>
        <taxon>PACMAD clade</taxon>
        <taxon>Arundinoideae</taxon>
        <taxon>Arundineae</taxon>
        <taxon>Arundo</taxon>
    </lineage>
</organism>